<sequence>MKKDISYKSLIIGSAVYILCGLVINYLFGVGDILSEQAIAAGEKEPPLLFGDNFLLYLFFIYGGYTFTFYAFFFYMIKKNNIFKARTFVISFIAIFTNLFAGFGLAVDDNTWLPYYIYFPTINYGLGIVIKVTFVNYVILLILSGVIYWFTNKIKVEQDRFLP</sequence>
<keyword evidence="1" id="KW-0812">Transmembrane</keyword>
<organism evidence="2 3">
    <name type="scientific">Candidatus Fimisoma avicola</name>
    <dbReference type="NCBI Taxonomy" id="2840826"/>
    <lineage>
        <taxon>Bacteria</taxon>
        <taxon>Bacillati</taxon>
        <taxon>Bacillota</taxon>
        <taxon>Clostridia</taxon>
        <taxon>Eubacteriales</taxon>
        <taxon>Candidatus Fimisoma</taxon>
    </lineage>
</organism>
<keyword evidence="1" id="KW-1133">Transmembrane helix</keyword>
<dbReference type="AlphaFoldDB" id="A0A9D1L8P0"/>
<keyword evidence="1" id="KW-0472">Membrane</keyword>
<dbReference type="Proteomes" id="UP000824091">
    <property type="component" value="Unassembled WGS sequence"/>
</dbReference>
<evidence type="ECO:0000313" key="3">
    <source>
        <dbReference type="Proteomes" id="UP000824091"/>
    </source>
</evidence>
<reference evidence="2" key="1">
    <citation type="submission" date="2020-10" db="EMBL/GenBank/DDBJ databases">
        <authorList>
            <person name="Gilroy R."/>
        </authorList>
    </citation>
    <scope>NUCLEOTIDE SEQUENCE</scope>
    <source>
        <strain evidence="2">11300</strain>
    </source>
</reference>
<name>A0A9D1L8P0_9FIRM</name>
<evidence type="ECO:0000256" key="1">
    <source>
        <dbReference type="SAM" id="Phobius"/>
    </source>
</evidence>
<proteinExistence type="predicted"/>
<accession>A0A9D1L8P0</accession>
<feature type="transmembrane region" description="Helical" evidence="1">
    <location>
        <begin position="54"/>
        <end position="75"/>
    </location>
</feature>
<dbReference type="EMBL" id="DVMO01000049">
    <property type="protein sequence ID" value="HIU27382.1"/>
    <property type="molecule type" value="Genomic_DNA"/>
</dbReference>
<evidence type="ECO:0000313" key="2">
    <source>
        <dbReference type="EMBL" id="HIU27382.1"/>
    </source>
</evidence>
<protein>
    <submittedName>
        <fullName evidence="2">Uncharacterized protein</fullName>
    </submittedName>
</protein>
<feature type="transmembrane region" description="Helical" evidence="1">
    <location>
        <begin position="7"/>
        <end position="28"/>
    </location>
</feature>
<reference evidence="2" key="2">
    <citation type="journal article" date="2021" name="PeerJ">
        <title>Extensive microbial diversity within the chicken gut microbiome revealed by metagenomics and culture.</title>
        <authorList>
            <person name="Gilroy R."/>
            <person name="Ravi A."/>
            <person name="Getino M."/>
            <person name="Pursley I."/>
            <person name="Horton D.L."/>
            <person name="Alikhan N.F."/>
            <person name="Baker D."/>
            <person name="Gharbi K."/>
            <person name="Hall N."/>
            <person name="Watson M."/>
            <person name="Adriaenssens E.M."/>
            <person name="Foster-Nyarko E."/>
            <person name="Jarju S."/>
            <person name="Secka A."/>
            <person name="Antonio M."/>
            <person name="Oren A."/>
            <person name="Chaudhuri R.R."/>
            <person name="La Ragione R."/>
            <person name="Hildebrand F."/>
            <person name="Pallen M.J."/>
        </authorList>
    </citation>
    <scope>NUCLEOTIDE SEQUENCE</scope>
    <source>
        <strain evidence="2">11300</strain>
    </source>
</reference>
<gene>
    <name evidence="2" type="ORF">IAD16_03230</name>
</gene>
<feature type="transmembrane region" description="Helical" evidence="1">
    <location>
        <begin position="126"/>
        <end position="150"/>
    </location>
</feature>
<comment type="caution">
    <text evidence="2">The sequence shown here is derived from an EMBL/GenBank/DDBJ whole genome shotgun (WGS) entry which is preliminary data.</text>
</comment>
<feature type="transmembrane region" description="Helical" evidence="1">
    <location>
        <begin position="87"/>
        <end position="106"/>
    </location>
</feature>